<protein>
    <submittedName>
        <fullName evidence="2">Outer membrane lipid asymmetry maintenance protein MlaD</fullName>
    </submittedName>
</protein>
<feature type="domain" description="Mce/MlaD" evidence="1">
    <location>
        <begin position="39"/>
        <end position="117"/>
    </location>
</feature>
<organism evidence="2 3">
    <name type="scientific">Aeromonas lusitana</name>
    <dbReference type="NCBI Taxonomy" id="931529"/>
    <lineage>
        <taxon>Bacteria</taxon>
        <taxon>Pseudomonadati</taxon>
        <taxon>Pseudomonadota</taxon>
        <taxon>Gammaproteobacteria</taxon>
        <taxon>Aeromonadales</taxon>
        <taxon>Aeromonadaceae</taxon>
        <taxon>Aeromonas</taxon>
    </lineage>
</organism>
<dbReference type="PANTHER" id="PTHR33371">
    <property type="entry name" value="INTERMEMBRANE PHOSPHOLIPID TRANSPORT SYSTEM BINDING PROTEIN MLAD-RELATED"/>
    <property type="match status" value="1"/>
</dbReference>
<reference evidence="2 3" key="1">
    <citation type="submission" date="2017-11" db="EMBL/GenBank/DDBJ databases">
        <title>Draft genome sequence of environmental isolate Aeromonas lusitania sp. nov. MDC 2473.</title>
        <authorList>
            <person name="Colston S.M."/>
            <person name="Navarro A."/>
            <person name="Martinez-Murcia A.J."/>
            <person name="Graf J."/>
        </authorList>
    </citation>
    <scope>NUCLEOTIDE SEQUENCE [LARGE SCALE GENOMIC DNA]</scope>
    <source>
        <strain evidence="2 3">MDC 2473</strain>
    </source>
</reference>
<dbReference type="PANTHER" id="PTHR33371:SF4">
    <property type="entry name" value="INTERMEMBRANE PHOSPHOLIPID TRANSPORT SYSTEM BINDING PROTEIN MLAD"/>
    <property type="match status" value="1"/>
</dbReference>
<dbReference type="NCBIfam" id="TIGR04430">
    <property type="entry name" value="OM_asym_MlaD"/>
    <property type="match status" value="1"/>
</dbReference>
<sequence length="166" mass="17573">MKFSKVEFLVGAFMLAGIAAILALALQVAGLSFKPEGETYTLRAHFDNIGGLKVRSPVKVGGVVVGRVSDITLDAKSQVPIVSLQMQKSAGEFSETSTLSILTSGLLGEQYVGLAPGFTDEEMGTNMLKDGDMIEDTKSAIVLEDLIGKFLYSQSTPATNPPATKE</sequence>
<comment type="caution">
    <text evidence="2">The sequence shown here is derived from an EMBL/GenBank/DDBJ whole genome shotgun (WGS) entry which is preliminary data.</text>
</comment>
<accession>A0A2M8H7K7</accession>
<dbReference type="RefSeq" id="WP_100860687.1">
    <property type="nucleotide sequence ID" value="NZ_PGCP01000022.1"/>
</dbReference>
<dbReference type="Pfam" id="PF02470">
    <property type="entry name" value="MlaD"/>
    <property type="match status" value="1"/>
</dbReference>
<dbReference type="InterPro" id="IPR052336">
    <property type="entry name" value="MlaD_Phospholipid_Transporter"/>
</dbReference>
<dbReference type="InterPro" id="IPR030970">
    <property type="entry name" value="ABC_MlaD"/>
</dbReference>
<dbReference type="GO" id="GO:0005543">
    <property type="term" value="F:phospholipid binding"/>
    <property type="evidence" value="ECO:0007669"/>
    <property type="project" value="TreeGrafter"/>
</dbReference>
<dbReference type="InterPro" id="IPR003399">
    <property type="entry name" value="Mce/MlaD"/>
</dbReference>
<evidence type="ECO:0000313" key="2">
    <source>
        <dbReference type="EMBL" id="PJC92554.1"/>
    </source>
</evidence>
<keyword evidence="3" id="KW-1185">Reference proteome</keyword>
<dbReference type="Proteomes" id="UP000232060">
    <property type="component" value="Unassembled WGS sequence"/>
</dbReference>
<name>A0A2M8H7K7_9GAMM</name>
<evidence type="ECO:0000259" key="1">
    <source>
        <dbReference type="Pfam" id="PF02470"/>
    </source>
</evidence>
<dbReference type="AlphaFoldDB" id="A0A2M8H7K7"/>
<gene>
    <name evidence="2" type="primary">mlaD</name>
    <name evidence="2" type="ORF">CUC44_14905</name>
</gene>
<dbReference type="GO" id="GO:0005548">
    <property type="term" value="F:phospholipid transporter activity"/>
    <property type="evidence" value="ECO:0007669"/>
    <property type="project" value="TreeGrafter"/>
</dbReference>
<dbReference type="OrthoDB" id="9788420at2"/>
<proteinExistence type="predicted"/>
<dbReference type="EMBL" id="PGCP01000022">
    <property type="protein sequence ID" value="PJC92554.1"/>
    <property type="molecule type" value="Genomic_DNA"/>
</dbReference>
<evidence type="ECO:0000313" key="3">
    <source>
        <dbReference type="Proteomes" id="UP000232060"/>
    </source>
</evidence>